<dbReference type="EMBL" id="CM001207">
    <property type="protein sequence ID" value="EGP82825.1"/>
    <property type="molecule type" value="Genomic_DNA"/>
</dbReference>
<keyword evidence="4" id="KW-1185">Reference proteome</keyword>
<dbReference type="HOGENOM" id="CLU_2225318_0_0_1"/>
<feature type="signal peptide" evidence="2">
    <location>
        <begin position="1"/>
        <end position="18"/>
    </location>
</feature>
<dbReference type="InParanoid" id="F9XPD4"/>
<dbReference type="KEGG" id="ztr:MYCGRDRAFT_96882"/>
<dbReference type="AlphaFoldDB" id="F9XPD4"/>
<sequence>MKISILISTLVLTLCASAAPAAEPQTAVSCSGQYVCRRAKNLYVDPIGCLCPATHLATSVYVVLFAFSLRSLLPEQTVGFGWINHHAGGDSDGDRDSDVPASVASG</sequence>
<feature type="compositionally biased region" description="Basic and acidic residues" evidence="1">
    <location>
        <begin position="87"/>
        <end position="98"/>
    </location>
</feature>
<proteinExistence type="predicted"/>
<keyword evidence="2" id="KW-0732">Signal</keyword>
<name>F9XPD4_ZYMTI</name>
<feature type="chain" id="PRO_5003395715" evidence="2">
    <location>
        <begin position="19"/>
        <end position="106"/>
    </location>
</feature>
<organism evidence="3 4">
    <name type="scientific">Zymoseptoria tritici (strain CBS 115943 / IPO323)</name>
    <name type="common">Speckled leaf blotch fungus</name>
    <name type="synonym">Septoria tritici</name>
    <dbReference type="NCBI Taxonomy" id="336722"/>
    <lineage>
        <taxon>Eukaryota</taxon>
        <taxon>Fungi</taxon>
        <taxon>Dikarya</taxon>
        <taxon>Ascomycota</taxon>
        <taxon>Pezizomycotina</taxon>
        <taxon>Dothideomycetes</taxon>
        <taxon>Dothideomycetidae</taxon>
        <taxon>Mycosphaerellales</taxon>
        <taxon>Mycosphaerellaceae</taxon>
        <taxon>Zymoseptoria</taxon>
    </lineage>
</organism>
<evidence type="ECO:0000313" key="3">
    <source>
        <dbReference type="EMBL" id="EGP82825.1"/>
    </source>
</evidence>
<evidence type="ECO:0000256" key="2">
    <source>
        <dbReference type="SAM" id="SignalP"/>
    </source>
</evidence>
<accession>F9XPD4</accession>
<gene>
    <name evidence="3" type="ORF">MYCGRDRAFT_96882</name>
</gene>
<reference evidence="3 4" key="1">
    <citation type="journal article" date="2011" name="PLoS Genet.">
        <title>Finished genome of the fungal wheat pathogen Mycosphaerella graminicola reveals dispensome structure, chromosome plasticity, and stealth pathogenesis.</title>
        <authorList>
            <person name="Goodwin S.B."/>
            <person name="Ben M'barek S."/>
            <person name="Dhillon B."/>
            <person name="Wittenberg A.H.J."/>
            <person name="Crane C.F."/>
            <person name="Hane J.K."/>
            <person name="Foster A.J."/>
            <person name="Van der Lee T.A.J."/>
            <person name="Grimwood J."/>
            <person name="Aerts A."/>
            <person name="Antoniw J."/>
            <person name="Bailey A."/>
            <person name="Bluhm B."/>
            <person name="Bowler J."/>
            <person name="Bristow J."/>
            <person name="van der Burgt A."/>
            <person name="Canto-Canche B."/>
            <person name="Churchill A.C.L."/>
            <person name="Conde-Ferraez L."/>
            <person name="Cools H.J."/>
            <person name="Coutinho P.M."/>
            <person name="Csukai M."/>
            <person name="Dehal P."/>
            <person name="De Wit P."/>
            <person name="Donzelli B."/>
            <person name="van de Geest H.C."/>
            <person name="van Ham R.C.H.J."/>
            <person name="Hammond-Kosack K.E."/>
            <person name="Henrissat B."/>
            <person name="Kilian A."/>
            <person name="Kobayashi A.K."/>
            <person name="Koopmann E."/>
            <person name="Kourmpetis Y."/>
            <person name="Kuzniar A."/>
            <person name="Lindquist E."/>
            <person name="Lombard V."/>
            <person name="Maliepaard C."/>
            <person name="Martins N."/>
            <person name="Mehrabi R."/>
            <person name="Nap J.P.H."/>
            <person name="Ponomarenko A."/>
            <person name="Rudd J.J."/>
            <person name="Salamov A."/>
            <person name="Schmutz J."/>
            <person name="Schouten H.J."/>
            <person name="Shapiro H."/>
            <person name="Stergiopoulos I."/>
            <person name="Torriani S.F.F."/>
            <person name="Tu H."/>
            <person name="de Vries R.P."/>
            <person name="Waalwijk C."/>
            <person name="Ware S.B."/>
            <person name="Wiebenga A."/>
            <person name="Zwiers L.-H."/>
            <person name="Oliver R.P."/>
            <person name="Grigoriev I.V."/>
            <person name="Kema G.H.J."/>
        </authorList>
    </citation>
    <scope>NUCLEOTIDE SEQUENCE [LARGE SCALE GENOMIC DNA]</scope>
    <source>
        <strain evidence="4">CBS 115943 / IPO323</strain>
    </source>
</reference>
<dbReference type="RefSeq" id="XP_003847849.1">
    <property type="nucleotide sequence ID" value="XM_003847801.1"/>
</dbReference>
<evidence type="ECO:0000256" key="1">
    <source>
        <dbReference type="SAM" id="MobiDB-lite"/>
    </source>
</evidence>
<evidence type="ECO:0000313" key="4">
    <source>
        <dbReference type="Proteomes" id="UP000008062"/>
    </source>
</evidence>
<protein>
    <submittedName>
        <fullName evidence="3">Uncharacterized protein</fullName>
    </submittedName>
</protein>
<feature type="region of interest" description="Disordered" evidence="1">
    <location>
        <begin position="87"/>
        <end position="106"/>
    </location>
</feature>
<dbReference type="VEuPathDB" id="FungiDB:ZTRI_12.17"/>
<dbReference type="GeneID" id="13401489"/>
<dbReference type="Proteomes" id="UP000008062">
    <property type="component" value="Chromosome 12"/>
</dbReference>